<dbReference type="InterPro" id="IPR023997">
    <property type="entry name" value="TonB-dep_OMP_SusC/RagA_CS"/>
</dbReference>
<dbReference type="NCBIfam" id="TIGR04056">
    <property type="entry name" value="OMP_RagA_SusC"/>
    <property type="match status" value="1"/>
</dbReference>
<sequence>MNRISTFRTGKLSRSAYIAVLAWGLTGGVQEVAAQKQLPVVQQLQVKPGSLANAIRELQQQSGISIVYDATALNTYKVSQHDYSNQSVTAILSDLLASTNLQFSEKDGVIVIKASNKNRIPVNGTVTDAETGAPLPGVSVQVRNPVAGSVTNATGQFTLSADPAHDTLLLSYVGYKSIRTALNGRKEVTVQLKADANMLSSVVVVGYGESKKGDVTGAINHISSKDFNVGVVSSPDQLLQGKVPGLNITRSGDPNATAAVILRGPSTLRSGEAQEPFYVIDGVPGASIQLVAPQDIESMTVLKDAASTAIYGARAANGVIMVTTRRAKAGQNWINYNSYVATEQVSNSIEMLSGDELRKYVNDNGKSFAPSDDDGANTNWQKEVTRTGVSHNHNLSLGGGHNNTSYNASINYLKNDGIMKGSSMERVNIRANLEQKAFNEKLKLNFSLSNIMGTQYRIPLLVFQNMLTYLPTVNIRNEDGSFKEDFSRTRNYLNPVALIETNEDRQKNKIMLGNIRADLDILPGLTYTLNVSMQDEQINRDIYYGRASGLSQKTNGQAIRSAFTNNKKILETYVNYGKTFGAHDLRLLAGYSWQEDRRNDGFQASNKGFVSDALAYNNLALGTLPAGDIPNYGNTSIDIYRFISFYGRANYTYANKYLLQVSARRDGSSVFGTNNRWGLFPAVSAAWRMKEESFLKNVSWLDDLKLRAGYGVSGNALGFNSFIAILRYTSTGLFYYNGNIVTAIGPSQNANRNLKWESTGMANIGADFSFLGGRLGGSVDVYDKRTSDLIWTYNVPTTQYFVNTLTANAGEISNKGIEVQINAIPVQLPKFSWRTSVNLAYNKNVVSSLSNDIFKLTSINTAELGGKGQSGIWSQQVVEGQPLGAFYTWKYMGKDKDGITQMLKKDGTVTTEVSTDNFFYSGNAQPKLIYGWNNNFSYGNFDLNVFVRGVTGNKIMNATLAGLNNPTEAAMTNIAKFTEGESINDINAHLRTDRFIENGSYLRLDNATLGYNVPVRSKYISSLRFHATATNLFVITSYRGIDPEINMGGLTPGVDNNNFYPKTRSFLFGVNVNF</sequence>
<keyword evidence="7 11" id="KW-0798">TonB box</keyword>
<dbReference type="Pfam" id="PF00593">
    <property type="entry name" value="TonB_dep_Rec_b-barrel"/>
    <property type="match status" value="1"/>
</dbReference>
<name>A0ABS7GF58_9BACT</name>
<dbReference type="InterPro" id="IPR036942">
    <property type="entry name" value="Beta-barrel_TonB_sf"/>
</dbReference>
<keyword evidence="4" id="KW-0410">Iron transport</keyword>
<keyword evidence="8 10" id="KW-0472">Membrane</keyword>
<dbReference type="SMART" id="SM00965">
    <property type="entry name" value="STN"/>
    <property type="match status" value="1"/>
</dbReference>
<keyword evidence="5 10" id="KW-0812">Transmembrane</keyword>
<dbReference type="InterPro" id="IPR000531">
    <property type="entry name" value="Beta-barrel_TonB"/>
</dbReference>
<evidence type="ECO:0000256" key="9">
    <source>
        <dbReference type="ARBA" id="ARBA00023237"/>
    </source>
</evidence>
<gene>
    <name evidence="13" type="ORF">K1Y79_18385</name>
</gene>
<evidence type="ECO:0000256" key="6">
    <source>
        <dbReference type="ARBA" id="ARBA00023004"/>
    </source>
</evidence>
<dbReference type="Gene3D" id="2.170.130.10">
    <property type="entry name" value="TonB-dependent receptor, plug domain"/>
    <property type="match status" value="1"/>
</dbReference>
<evidence type="ECO:0000256" key="7">
    <source>
        <dbReference type="ARBA" id="ARBA00023077"/>
    </source>
</evidence>
<protein>
    <submittedName>
        <fullName evidence="13">TonB-dependent receptor</fullName>
    </submittedName>
</protein>
<evidence type="ECO:0000256" key="5">
    <source>
        <dbReference type="ARBA" id="ARBA00022692"/>
    </source>
</evidence>
<dbReference type="InterPro" id="IPR008969">
    <property type="entry name" value="CarboxyPept-like_regulatory"/>
</dbReference>
<evidence type="ECO:0000313" key="14">
    <source>
        <dbReference type="Proteomes" id="UP000812961"/>
    </source>
</evidence>
<dbReference type="InterPro" id="IPR039426">
    <property type="entry name" value="TonB-dep_rcpt-like"/>
</dbReference>
<keyword evidence="4" id="KW-0406">Ion transport</keyword>
<evidence type="ECO:0000256" key="2">
    <source>
        <dbReference type="ARBA" id="ARBA00022448"/>
    </source>
</evidence>
<dbReference type="SUPFAM" id="SSF56935">
    <property type="entry name" value="Porins"/>
    <property type="match status" value="1"/>
</dbReference>
<dbReference type="SUPFAM" id="SSF49464">
    <property type="entry name" value="Carboxypeptidase regulatory domain-like"/>
    <property type="match status" value="1"/>
</dbReference>
<evidence type="ECO:0000256" key="1">
    <source>
        <dbReference type="ARBA" id="ARBA00004571"/>
    </source>
</evidence>
<keyword evidence="13" id="KW-0675">Receptor</keyword>
<organism evidence="13 14">
    <name type="scientific">Chitinophaga rhizophila</name>
    <dbReference type="NCBI Taxonomy" id="2866212"/>
    <lineage>
        <taxon>Bacteria</taxon>
        <taxon>Pseudomonadati</taxon>
        <taxon>Bacteroidota</taxon>
        <taxon>Chitinophagia</taxon>
        <taxon>Chitinophagales</taxon>
        <taxon>Chitinophagaceae</taxon>
        <taxon>Chitinophaga</taxon>
    </lineage>
</organism>
<dbReference type="InterPro" id="IPR012910">
    <property type="entry name" value="Plug_dom"/>
</dbReference>
<evidence type="ECO:0000259" key="12">
    <source>
        <dbReference type="SMART" id="SM00965"/>
    </source>
</evidence>
<comment type="caution">
    <text evidence="13">The sequence shown here is derived from an EMBL/GenBank/DDBJ whole genome shotgun (WGS) entry which is preliminary data.</text>
</comment>
<dbReference type="Gene3D" id="2.40.170.20">
    <property type="entry name" value="TonB-dependent receptor, beta-barrel domain"/>
    <property type="match status" value="1"/>
</dbReference>
<dbReference type="RefSeq" id="WP_220251624.1">
    <property type="nucleotide sequence ID" value="NZ_JAICCF010000003.1"/>
</dbReference>
<dbReference type="Gene3D" id="2.60.40.1120">
    <property type="entry name" value="Carboxypeptidase-like, regulatory domain"/>
    <property type="match status" value="1"/>
</dbReference>
<dbReference type="Gene3D" id="3.55.50.30">
    <property type="match status" value="1"/>
</dbReference>
<dbReference type="InterPro" id="IPR037066">
    <property type="entry name" value="Plug_dom_sf"/>
</dbReference>
<evidence type="ECO:0000256" key="4">
    <source>
        <dbReference type="ARBA" id="ARBA00022496"/>
    </source>
</evidence>
<feature type="domain" description="Secretin/TonB short N-terminal" evidence="12">
    <location>
        <begin position="64"/>
        <end position="115"/>
    </location>
</feature>
<dbReference type="PROSITE" id="PS52016">
    <property type="entry name" value="TONB_DEPENDENT_REC_3"/>
    <property type="match status" value="1"/>
</dbReference>
<evidence type="ECO:0000256" key="3">
    <source>
        <dbReference type="ARBA" id="ARBA00022452"/>
    </source>
</evidence>
<dbReference type="InterPro" id="IPR011662">
    <property type="entry name" value="Secretin/TonB_short_N"/>
</dbReference>
<evidence type="ECO:0000256" key="10">
    <source>
        <dbReference type="PROSITE-ProRule" id="PRU01360"/>
    </source>
</evidence>
<keyword evidence="2 10" id="KW-0813">Transport</keyword>
<reference evidence="13 14" key="1">
    <citation type="submission" date="2021-08" db="EMBL/GenBank/DDBJ databases">
        <title>The genome sequence of Chitinophaga sp. B61.</title>
        <authorList>
            <person name="Zhang X."/>
        </authorList>
    </citation>
    <scope>NUCLEOTIDE SEQUENCE [LARGE SCALE GENOMIC DNA]</scope>
    <source>
        <strain evidence="13 14">B61</strain>
    </source>
</reference>
<comment type="subcellular location">
    <subcellularLocation>
        <location evidence="1 10">Cell outer membrane</location>
        <topology evidence="1 10">Multi-pass membrane protein</topology>
    </subcellularLocation>
</comment>
<keyword evidence="3 10" id="KW-1134">Transmembrane beta strand</keyword>
<dbReference type="EMBL" id="JAICCF010000003">
    <property type="protein sequence ID" value="MBW8686314.1"/>
    <property type="molecule type" value="Genomic_DNA"/>
</dbReference>
<proteinExistence type="inferred from homology"/>
<evidence type="ECO:0000256" key="8">
    <source>
        <dbReference type="ARBA" id="ARBA00023136"/>
    </source>
</evidence>
<accession>A0ABS7GF58</accession>
<dbReference type="Pfam" id="PF13715">
    <property type="entry name" value="CarbopepD_reg_2"/>
    <property type="match status" value="1"/>
</dbReference>
<dbReference type="Proteomes" id="UP000812961">
    <property type="component" value="Unassembled WGS sequence"/>
</dbReference>
<evidence type="ECO:0000313" key="13">
    <source>
        <dbReference type="EMBL" id="MBW8686314.1"/>
    </source>
</evidence>
<comment type="similarity">
    <text evidence="10 11">Belongs to the TonB-dependent receptor family.</text>
</comment>
<keyword evidence="14" id="KW-1185">Reference proteome</keyword>
<dbReference type="InterPro" id="IPR023996">
    <property type="entry name" value="TonB-dep_OMP_SusC/RagA"/>
</dbReference>
<evidence type="ECO:0000256" key="11">
    <source>
        <dbReference type="RuleBase" id="RU003357"/>
    </source>
</evidence>
<keyword evidence="9 10" id="KW-0998">Cell outer membrane</keyword>
<dbReference type="NCBIfam" id="TIGR04057">
    <property type="entry name" value="SusC_RagA_signa"/>
    <property type="match status" value="1"/>
</dbReference>
<dbReference type="Pfam" id="PF07715">
    <property type="entry name" value="Plug"/>
    <property type="match status" value="1"/>
</dbReference>
<keyword evidence="6" id="KW-0408">Iron</keyword>